<dbReference type="RefSeq" id="XP_053021463.1">
    <property type="nucleotide sequence ID" value="XM_053170253.1"/>
</dbReference>
<dbReference type="Proteomes" id="UP001164743">
    <property type="component" value="Chromosome 6A"/>
</dbReference>
<keyword evidence="3" id="KW-1185">Reference proteome</keyword>
<evidence type="ECO:0000256" key="1">
    <source>
        <dbReference type="SAM" id="MobiDB-lite"/>
    </source>
</evidence>
<proteinExistence type="predicted"/>
<sequence length="149" mass="15768">MSALRDSAESAVPVGLRPPNHTITRAPMSGAANESAHPTEPAVGRGQWPSRPCLDCLGWHVVHKRPRRAGPGGHASVGVRNGRSPAPPTNRYSNSPNTHKLVRTHHGSSETLVGGIKTNEVVVVGGLASRVRNDFSHSLGASDISNIYH</sequence>
<reference evidence="2" key="1">
    <citation type="submission" date="2022-10" db="EMBL/GenBank/DDBJ databases">
        <title>Puccinia triticina Genome sequencing and assembly.</title>
        <authorList>
            <person name="Li C."/>
        </authorList>
    </citation>
    <scope>NUCLEOTIDE SEQUENCE</scope>
    <source>
        <strain evidence="2">Pt15</strain>
    </source>
</reference>
<evidence type="ECO:0000313" key="2">
    <source>
        <dbReference type="EMBL" id="WAQ85908.1"/>
    </source>
</evidence>
<dbReference type="EMBL" id="CP110426">
    <property type="protein sequence ID" value="WAQ85908.1"/>
    <property type="molecule type" value="Genomic_DNA"/>
</dbReference>
<dbReference type="GeneID" id="77811148"/>
<organism evidence="2 3">
    <name type="scientific">Puccinia triticina</name>
    <dbReference type="NCBI Taxonomy" id="208348"/>
    <lineage>
        <taxon>Eukaryota</taxon>
        <taxon>Fungi</taxon>
        <taxon>Dikarya</taxon>
        <taxon>Basidiomycota</taxon>
        <taxon>Pucciniomycotina</taxon>
        <taxon>Pucciniomycetes</taxon>
        <taxon>Pucciniales</taxon>
        <taxon>Pucciniaceae</taxon>
        <taxon>Puccinia</taxon>
    </lineage>
</organism>
<protein>
    <submittedName>
        <fullName evidence="2">Uncharacterized protein</fullName>
    </submittedName>
</protein>
<feature type="region of interest" description="Disordered" evidence="1">
    <location>
        <begin position="67"/>
        <end position="98"/>
    </location>
</feature>
<name>A0ABY7CLU9_9BASI</name>
<evidence type="ECO:0000313" key="3">
    <source>
        <dbReference type="Proteomes" id="UP001164743"/>
    </source>
</evidence>
<feature type="region of interest" description="Disordered" evidence="1">
    <location>
        <begin position="1"/>
        <end position="47"/>
    </location>
</feature>
<accession>A0ABY7CLU9</accession>
<gene>
    <name evidence="2" type="ORF">PtA15_6A537</name>
</gene>